<protein>
    <recommendedName>
        <fullName evidence="3">DNA gyrase inhibitor YacG</fullName>
    </recommendedName>
</protein>
<dbReference type="HAMAP" id="MF_00649">
    <property type="entry name" value="DNA_gyrase_inhibitor_YacG"/>
    <property type="match status" value="1"/>
</dbReference>
<feature type="binding site" evidence="3">
    <location>
        <position position="33"/>
    </location>
    <ligand>
        <name>Zn(2+)</name>
        <dbReference type="ChEBI" id="CHEBI:29105"/>
    </ligand>
</feature>
<dbReference type="RefSeq" id="WP_084416699.1">
    <property type="nucleotide sequence ID" value="NZ_CP042912.1"/>
</dbReference>
<dbReference type="GO" id="GO:0008270">
    <property type="term" value="F:zinc ion binding"/>
    <property type="evidence" value="ECO:0007669"/>
    <property type="project" value="UniProtKB-UniRule"/>
</dbReference>
<dbReference type="InterPro" id="IPR013088">
    <property type="entry name" value="Znf_NHR/GATA"/>
</dbReference>
<evidence type="ECO:0000256" key="1">
    <source>
        <dbReference type="ARBA" id="ARBA00022723"/>
    </source>
</evidence>
<gene>
    <name evidence="3" type="primary">yacG</name>
    <name evidence="5" type="ORF">MFFC18_11180</name>
</gene>
<comment type="cofactor">
    <cofactor evidence="3">
        <name>Zn(2+)</name>
        <dbReference type="ChEBI" id="CHEBI:29105"/>
    </cofactor>
    <text evidence="3">Binds 1 zinc ion.</text>
</comment>
<comment type="subunit">
    <text evidence="3">Interacts with GyrB.</text>
</comment>
<comment type="function">
    <text evidence="3">Inhibits all the catalytic activities of DNA gyrase by preventing its interaction with DNA. Acts by binding directly to the C-terminal domain of GyrB, which probably disrupts DNA binding by the gyrase.</text>
</comment>
<dbReference type="EMBL" id="CP042912">
    <property type="protein sequence ID" value="QEG21263.1"/>
    <property type="molecule type" value="Genomic_DNA"/>
</dbReference>
<dbReference type="InterPro" id="IPR005584">
    <property type="entry name" value="DNA_gyrase_inhibitor_YacG"/>
</dbReference>
<dbReference type="PANTHER" id="PTHR36150:SF1">
    <property type="entry name" value="DNA GYRASE INHIBITOR YACG"/>
    <property type="match status" value="1"/>
</dbReference>
<dbReference type="Gene3D" id="3.30.50.10">
    <property type="entry name" value="Erythroid Transcription Factor GATA-1, subunit A"/>
    <property type="match status" value="1"/>
</dbReference>
<keyword evidence="1 3" id="KW-0479">Metal-binding</keyword>
<feature type="region of interest" description="Disordered" evidence="4">
    <location>
        <begin position="1"/>
        <end position="25"/>
    </location>
</feature>
<organism evidence="5 6">
    <name type="scientific">Mariniblastus fucicola</name>
    <dbReference type="NCBI Taxonomy" id="980251"/>
    <lineage>
        <taxon>Bacteria</taxon>
        <taxon>Pseudomonadati</taxon>
        <taxon>Planctomycetota</taxon>
        <taxon>Planctomycetia</taxon>
        <taxon>Pirellulales</taxon>
        <taxon>Pirellulaceae</taxon>
        <taxon>Mariniblastus</taxon>
    </lineage>
</organism>
<comment type="similarity">
    <text evidence="3">Belongs to the DNA gyrase inhibitor YacG family.</text>
</comment>
<dbReference type="PANTHER" id="PTHR36150">
    <property type="entry name" value="DNA GYRASE INHIBITOR YACG"/>
    <property type="match status" value="1"/>
</dbReference>
<proteinExistence type="inferred from homology"/>
<dbReference type="SUPFAM" id="SSF57716">
    <property type="entry name" value="Glucocorticoid receptor-like (DNA-binding domain)"/>
    <property type="match status" value="1"/>
</dbReference>
<dbReference type="KEGG" id="mff:MFFC18_11180"/>
<name>A0A5B9PE87_9BACT</name>
<feature type="binding site" evidence="3">
    <location>
        <position position="36"/>
    </location>
    <ligand>
        <name>Zn(2+)</name>
        <dbReference type="ChEBI" id="CHEBI:29105"/>
    </ligand>
</feature>
<feature type="compositionally biased region" description="Polar residues" evidence="4">
    <location>
        <begin position="1"/>
        <end position="10"/>
    </location>
</feature>
<keyword evidence="2 3" id="KW-0862">Zinc</keyword>
<accession>A0A5B9PE87</accession>
<evidence type="ECO:0000256" key="2">
    <source>
        <dbReference type="ARBA" id="ARBA00022833"/>
    </source>
</evidence>
<dbReference type="Pfam" id="PF03884">
    <property type="entry name" value="YacG"/>
    <property type="match status" value="1"/>
</dbReference>
<keyword evidence="6" id="KW-1185">Reference proteome</keyword>
<feature type="binding site" evidence="3">
    <location>
        <position position="51"/>
    </location>
    <ligand>
        <name>Zn(2+)</name>
        <dbReference type="ChEBI" id="CHEBI:29105"/>
    </ligand>
</feature>
<sequence>MYENSEASKTGQGGDSPESSSKKTPANSTLFRCAYCGRKTERSASPCMPFCSVRCHRADLGMWLNESYGLPWDGEGEREQIEE</sequence>
<evidence type="ECO:0000256" key="3">
    <source>
        <dbReference type="HAMAP-Rule" id="MF_00649"/>
    </source>
</evidence>
<dbReference type="OrthoDB" id="9809663at2"/>
<evidence type="ECO:0000313" key="5">
    <source>
        <dbReference type="EMBL" id="QEG21263.1"/>
    </source>
</evidence>
<evidence type="ECO:0000256" key="4">
    <source>
        <dbReference type="SAM" id="MobiDB-lite"/>
    </source>
</evidence>
<dbReference type="Proteomes" id="UP000322214">
    <property type="component" value="Chromosome"/>
</dbReference>
<dbReference type="GO" id="GO:0008657">
    <property type="term" value="F:DNA topoisomerase type II (double strand cut, ATP-hydrolyzing) inhibitor activity"/>
    <property type="evidence" value="ECO:0007669"/>
    <property type="project" value="UniProtKB-UniRule"/>
</dbReference>
<dbReference type="STRING" id="980251.GCA_001642875_01822"/>
<feature type="binding site" evidence="3">
    <location>
        <position position="55"/>
    </location>
    <ligand>
        <name>Zn(2+)</name>
        <dbReference type="ChEBI" id="CHEBI:29105"/>
    </ligand>
</feature>
<evidence type="ECO:0000313" key="6">
    <source>
        <dbReference type="Proteomes" id="UP000322214"/>
    </source>
</evidence>
<reference evidence="5 6" key="1">
    <citation type="submission" date="2019-08" db="EMBL/GenBank/DDBJ databases">
        <title>Deep-cultivation of Planctomycetes and their phenomic and genomic characterization uncovers novel biology.</title>
        <authorList>
            <person name="Wiegand S."/>
            <person name="Jogler M."/>
            <person name="Boedeker C."/>
            <person name="Pinto D."/>
            <person name="Vollmers J."/>
            <person name="Rivas-Marin E."/>
            <person name="Kohn T."/>
            <person name="Peeters S.H."/>
            <person name="Heuer A."/>
            <person name="Rast P."/>
            <person name="Oberbeckmann S."/>
            <person name="Bunk B."/>
            <person name="Jeske O."/>
            <person name="Meyerdierks A."/>
            <person name="Storesund J.E."/>
            <person name="Kallscheuer N."/>
            <person name="Luecker S."/>
            <person name="Lage O.M."/>
            <person name="Pohl T."/>
            <person name="Merkel B.J."/>
            <person name="Hornburger P."/>
            <person name="Mueller R.-W."/>
            <person name="Bruemmer F."/>
            <person name="Labrenz M."/>
            <person name="Spormann A.M."/>
            <person name="Op den Camp H."/>
            <person name="Overmann J."/>
            <person name="Amann R."/>
            <person name="Jetten M.S.M."/>
            <person name="Mascher T."/>
            <person name="Medema M.H."/>
            <person name="Devos D.P."/>
            <person name="Kaster A.-K."/>
            <person name="Ovreas L."/>
            <person name="Rohde M."/>
            <person name="Galperin M.Y."/>
            <person name="Jogler C."/>
        </authorList>
    </citation>
    <scope>NUCLEOTIDE SEQUENCE [LARGE SCALE GENOMIC DNA]</scope>
    <source>
        <strain evidence="5 6">FC18</strain>
    </source>
</reference>
<dbReference type="AlphaFoldDB" id="A0A5B9PE87"/>
<dbReference type="GO" id="GO:0006355">
    <property type="term" value="P:regulation of DNA-templated transcription"/>
    <property type="evidence" value="ECO:0007669"/>
    <property type="project" value="InterPro"/>
</dbReference>